<protein>
    <submittedName>
        <fullName evidence="2">Minor capsid protein</fullName>
    </submittedName>
</protein>
<sequence>MTNEEYWAKRNTELEAAWHRKSRREIEKELLDLYARSLHHIESYIRVLYARFANDNGLDMVEAQRLLMGQEYRTWRMDIEDYIKEIQANGDNELLRELNTLAMRSRITRLDKLYADTLVEIGKLSKDVRAAMDKFLPSAYKDFYYHDLYDIGQKRGLIHPVSRVDAGALENVIRTPWSGKNYSARIWKNGEKLAETIQRTVTAGMHRGCSADELARYVEQRMNVGYSQAIRLVRTELNYVENRAILDGIKESGMKYYRFVATLDRRTSATCRDHDGHIYPVDDYSPGTNAPPLHPHCRSTIVGSIKGDGKPKGTRAARNTDGKYIRVPADMTYAEWYNKYIQPSMIPSGKGNWKTDDDDKIIVTQRIPASSHYRPSLKGTPNSVVEYTTMRGTQRNYALY</sequence>
<reference evidence="2 3" key="1">
    <citation type="submission" date="2020-04" db="EMBL/GenBank/DDBJ databases">
        <authorList>
            <person name="Hitch T.C.A."/>
            <person name="Wylensek D."/>
            <person name="Clavel T."/>
        </authorList>
    </citation>
    <scope>NUCLEOTIDE SEQUENCE [LARGE SCALE GENOMIC DNA]</scope>
    <source>
        <strain evidence="2 3">PG-130-P53-12</strain>
    </source>
</reference>
<organism evidence="2 3">
    <name type="scientific">Selenomonas bovis</name>
    <dbReference type="NCBI Taxonomy" id="416586"/>
    <lineage>
        <taxon>Bacteria</taxon>
        <taxon>Bacillati</taxon>
        <taxon>Bacillota</taxon>
        <taxon>Negativicutes</taxon>
        <taxon>Selenomonadales</taxon>
        <taxon>Selenomonadaceae</taxon>
        <taxon>Selenomonas</taxon>
    </lineage>
</organism>
<keyword evidence="3" id="KW-1185">Reference proteome</keyword>
<dbReference type="RefSeq" id="WP_170078067.1">
    <property type="nucleotide sequence ID" value="NZ_JABAFA010000070.1"/>
</dbReference>
<dbReference type="NCBIfam" id="TIGR01641">
    <property type="entry name" value="phageSPP1_gp7"/>
    <property type="match status" value="1"/>
</dbReference>
<dbReference type="EMBL" id="JABAFA010000070">
    <property type="protein sequence ID" value="NMD99874.1"/>
    <property type="molecule type" value="Genomic_DNA"/>
</dbReference>
<dbReference type="Pfam" id="PF04233">
    <property type="entry name" value="Phage_Mu_F"/>
    <property type="match status" value="1"/>
</dbReference>
<dbReference type="AlphaFoldDB" id="A0A848BCT3"/>
<gene>
    <name evidence="2" type="ORF">HF878_10485</name>
</gene>
<evidence type="ECO:0000259" key="1">
    <source>
        <dbReference type="Pfam" id="PF04233"/>
    </source>
</evidence>
<comment type="caution">
    <text evidence="2">The sequence shown here is derived from an EMBL/GenBank/DDBJ whole genome shotgun (WGS) entry which is preliminary data.</text>
</comment>
<name>A0A848BCT3_9FIRM</name>
<proteinExistence type="predicted"/>
<dbReference type="InterPro" id="IPR006528">
    <property type="entry name" value="Phage_head_morphogenesis_dom"/>
</dbReference>
<feature type="domain" description="Phage head morphogenesis" evidence="1">
    <location>
        <begin position="196"/>
        <end position="301"/>
    </location>
</feature>
<accession>A0A848BCT3</accession>
<feature type="non-terminal residue" evidence="2">
    <location>
        <position position="400"/>
    </location>
</feature>
<dbReference type="Proteomes" id="UP000543804">
    <property type="component" value="Unassembled WGS sequence"/>
</dbReference>
<evidence type="ECO:0000313" key="2">
    <source>
        <dbReference type="EMBL" id="NMD99874.1"/>
    </source>
</evidence>
<evidence type="ECO:0000313" key="3">
    <source>
        <dbReference type="Proteomes" id="UP000543804"/>
    </source>
</evidence>